<protein>
    <submittedName>
        <fullName evidence="1">Uncharacterized protein</fullName>
    </submittedName>
</protein>
<evidence type="ECO:0000313" key="2">
    <source>
        <dbReference type="Proteomes" id="UP000235392"/>
    </source>
</evidence>
<dbReference type="Proteomes" id="UP000235392">
    <property type="component" value="Unassembled WGS sequence"/>
</dbReference>
<organism evidence="1 2">
    <name type="scientific">Puccinia coronata f. sp. avenae</name>
    <dbReference type="NCBI Taxonomy" id="200324"/>
    <lineage>
        <taxon>Eukaryota</taxon>
        <taxon>Fungi</taxon>
        <taxon>Dikarya</taxon>
        <taxon>Basidiomycota</taxon>
        <taxon>Pucciniomycotina</taxon>
        <taxon>Pucciniomycetes</taxon>
        <taxon>Pucciniales</taxon>
        <taxon>Pucciniaceae</taxon>
        <taxon>Puccinia</taxon>
    </lineage>
</organism>
<accession>A0A2N5UMD0</accession>
<comment type="caution">
    <text evidence="1">The sequence shown here is derived from an EMBL/GenBank/DDBJ whole genome shotgun (WGS) entry which is preliminary data.</text>
</comment>
<sequence length="144" mass="15881">MGKSCSSNQYLAGTQVVMFLQLDKARSPLGISDNHQHHLVLSKDKDVLVSHNHLARYLAFAQPNCSSRPCCIAPYRLLLLLLCTHGPAHYQLIISHRPPLPRHHPCLALTEPFCHSPPPPLITITATLTPLCPPKPPQQKPASP</sequence>
<evidence type="ECO:0000313" key="1">
    <source>
        <dbReference type="EMBL" id="PLW38787.1"/>
    </source>
</evidence>
<proteinExistence type="predicted"/>
<dbReference type="AlphaFoldDB" id="A0A2N5UMD0"/>
<dbReference type="EMBL" id="PGCI01000123">
    <property type="protein sequence ID" value="PLW38787.1"/>
    <property type="molecule type" value="Genomic_DNA"/>
</dbReference>
<name>A0A2N5UMD0_9BASI</name>
<reference evidence="1 2" key="1">
    <citation type="submission" date="2017-11" db="EMBL/GenBank/DDBJ databases">
        <title>De novo assembly and phasing of dikaryotic genomes from two isolates of Puccinia coronata f. sp. avenae, the causal agent of oat crown rust.</title>
        <authorList>
            <person name="Miller M.E."/>
            <person name="Zhang Y."/>
            <person name="Omidvar V."/>
            <person name="Sperschneider J."/>
            <person name="Schwessinger B."/>
            <person name="Raley C."/>
            <person name="Palmer J.M."/>
            <person name="Garnica D."/>
            <person name="Upadhyaya N."/>
            <person name="Rathjen J."/>
            <person name="Taylor J.M."/>
            <person name="Park R.F."/>
            <person name="Dodds P.N."/>
            <person name="Hirsch C.D."/>
            <person name="Kianian S.F."/>
            <person name="Figueroa M."/>
        </authorList>
    </citation>
    <scope>NUCLEOTIDE SEQUENCE [LARGE SCALE GENOMIC DNA]</scope>
    <source>
        <strain evidence="1">12SD80</strain>
    </source>
</reference>
<gene>
    <name evidence="1" type="ORF">PCASD_12586</name>
</gene>